<feature type="coiled-coil region" evidence="1">
    <location>
        <begin position="226"/>
        <end position="253"/>
    </location>
</feature>
<comment type="caution">
    <text evidence="2">The sequence shown here is derived from an EMBL/GenBank/DDBJ whole genome shotgun (WGS) entry which is preliminary data.</text>
</comment>
<evidence type="ECO:0000313" key="3">
    <source>
        <dbReference type="Proteomes" id="UP001285354"/>
    </source>
</evidence>
<sequence length="253" mass="29337">MAAAGGKTLTEALSARTLHMKVYPTPNSFAERREVLRVVERFGELTMFKSRKYDYKRPVHNAFIAVYNSPDSREDLYKVSPLRYRLVTESADGEAADKSEEESSKVFELYATDTNFNHESFLHSPRQNPLHGPYGPLRPKTSAIQHSLRKIIPDSNMSDGLTDWETEKLFMRCDDIISPEEQQNMRYDRDGTPVSERWLEARKEIVNRTSQTPRIMRGLQVLYEERLEMEAEAKREEECLKLLEEKADAARKT</sequence>
<keyword evidence="1" id="KW-0175">Coiled coil</keyword>
<reference evidence="2" key="1">
    <citation type="submission" date="2023-06" db="EMBL/GenBank/DDBJ databases">
        <title>Draft genome of Marssonina rosae.</title>
        <authorList>
            <person name="Cheng Q."/>
        </authorList>
    </citation>
    <scope>NUCLEOTIDE SEQUENCE</scope>
    <source>
        <strain evidence="2">R4</strain>
    </source>
</reference>
<dbReference type="AlphaFoldDB" id="A0AAD9WC31"/>
<keyword evidence="3" id="KW-1185">Reference proteome</keyword>
<accession>A0AAD9WC31</accession>
<organism evidence="2 3">
    <name type="scientific">Diplocarpon rosae</name>
    <dbReference type="NCBI Taxonomy" id="946125"/>
    <lineage>
        <taxon>Eukaryota</taxon>
        <taxon>Fungi</taxon>
        <taxon>Dikarya</taxon>
        <taxon>Ascomycota</taxon>
        <taxon>Pezizomycotina</taxon>
        <taxon>Leotiomycetes</taxon>
        <taxon>Helotiales</taxon>
        <taxon>Drepanopezizaceae</taxon>
        <taxon>Diplocarpon</taxon>
    </lineage>
</organism>
<proteinExistence type="predicted"/>
<gene>
    <name evidence="2" type="ORF">QTJ16_005187</name>
</gene>
<name>A0AAD9WC31_9HELO</name>
<dbReference type="EMBL" id="JAUBYV010000007">
    <property type="protein sequence ID" value="KAK2625875.1"/>
    <property type="molecule type" value="Genomic_DNA"/>
</dbReference>
<protein>
    <submittedName>
        <fullName evidence="2">Uncharacterized protein</fullName>
    </submittedName>
</protein>
<evidence type="ECO:0000256" key="1">
    <source>
        <dbReference type="SAM" id="Coils"/>
    </source>
</evidence>
<dbReference type="Proteomes" id="UP001285354">
    <property type="component" value="Unassembled WGS sequence"/>
</dbReference>
<evidence type="ECO:0000313" key="2">
    <source>
        <dbReference type="EMBL" id="KAK2625875.1"/>
    </source>
</evidence>